<keyword evidence="3" id="KW-1185">Reference proteome</keyword>
<accession>A0A0E0CMN2</accession>
<reference evidence="2" key="2">
    <citation type="submission" date="2018-05" db="EMBL/GenBank/DDBJ databases">
        <title>OmerRS3 (Oryza meridionalis Reference Sequence Version 3).</title>
        <authorList>
            <person name="Zhang J."/>
            <person name="Kudrna D."/>
            <person name="Lee S."/>
            <person name="Talag J."/>
            <person name="Welchert J."/>
            <person name="Wing R.A."/>
        </authorList>
    </citation>
    <scope>NUCLEOTIDE SEQUENCE [LARGE SCALE GENOMIC DNA]</scope>
    <source>
        <strain evidence="2">cv. OR44</strain>
    </source>
</reference>
<reference evidence="2" key="1">
    <citation type="submission" date="2015-04" db="UniProtKB">
        <authorList>
            <consortium name="EnsemblPlants"/>
        </authorList>
    </citation>
    <scope>IDENTIFICATION</scope>
</reference>
<dbReference type="Proteomes" id="UP000008021">
    <property type="component" value="Chromosome 2"/>
</dbReference>
<sequence>MASVGAALARALLALACTIRFDGEDGGAGATEEAWAASGWRPRADEVFSVLGFMIDPNTGANLGRIKETIISRKHQRCNTSEI</sequence>
<dbReference type="HOGENOM" id="CLU_2546425_0_0_1"/>
<dbReference type="AlphaFoldDB" id="A0A0E0CMN2"/>
<evidence type="ECO:0000313" key="3">
    <source>
        <dbReference type="Proteomes" id="UP000008021"/>
    </source>
</evidence>
<feature type="chain" id="PRO_5002355917" evidence="1">
    <location>
        <begin position="17"/>
        <end position="83"/>
    </location>
</feature>
<evidence type="ECO:0000256" key="1">
    <source>
        <dbReference type="SAM" id="SignalP"/>
    </source>
</evidence>
<evidence type="ECO:0000313" key="2">
    <source>
        <dbReference type="EnsemblPlants" id="OMERI02G21890.1"/>
    </source>
</evidence>
<dbReference type="Gramene" id="OMERI02G21890.1">
    <property type="protein sequence ID" value="OMERI02G21890.1"/>
    <property type="gene ID" value="OMERI02G21890"/>
</dbReference>
<dbReference type="eggNOG" id="ENOG502R3IW">
    <property type="taxonomic scope" value="Eukaryota"/>
</dbReference>
<protein>
    <submittedName>
        <fullName evidence="2">Uncharacterized protein</fullName>
    </submittedName>
</protein>
<organism evidence="2">
    <name type="scientific">Oryza meridionalis</name>
    <dbReference type="NCBI Taxonomy" id="40149"/>
    <lineage>
        <taxon>Eukaryota</taxon>
        <taxon>Viridiplantae</taxon>
        <taxon>Streptophyta</taxon>
        <taxon>Embryophyta</taxon>
        <taxon>Tracheophyta</taxon>
        <taxon>Spermatophyta</taxon>
        <taxon>Magnoliopsida</taxon>
        <taxon>Liliopsida</taxon>
        <taxon>Poales</taxon>
        <taxon>Poaceae</taxon>
        <taxon>BOP clade</taxon>
        <taxon>Oryzoideae</taxon>
        <taxon>Oryzeae</taxon>
        <taxon>Oryzinae</taxon>
        <taxon>Oryza</taxon>
    </lineage>
</organism>
<feature type="signal peptide" evidence="1">
    <location>
        <begin position="1"/>
        <end position="16"/>
    </location>
</feature>
<proteinExistence type="predicted"/>
<dbReference type="EnsemblPlants" id="OMERI02G21890.1">
    <property type="protein sequence ID" value="OMERI02G21890.1"/>
    <property type="gene ID" value="OMERI02G21890"/>
</dbReference>
<name>A0A0E0CMN2_9ORYZ</name>
<keyword evidence="1" id="KW-0732">Signal</keyword>